<keyword evidence="1" id="KW-0472">Membrane</keyword>
<sequence length="77" mass="8916">MPCFVINSFYFCFSQAKYEFGIHFNLFFSTGYLTFERILLSVCSVIPIGTFCSVLNHKSLSNGANKLWFHMYSIYSS</sequence>
<dbReference type="AlphaFoldDB" id="A0A0E9WZE8"/>
<evidence type="ECO:0000256" key="1">
    <source>
        <dbReference type="SAM" id="Phobius"/>
    </source>
</evidence>
<reference evidence="2" key="2">
    <citation type="journal article" date="2015" name="Fish Shellfish Immunol.">
        <title>Early steps in the European eel (Anguilla anguilla)-Vibrio vulnificus interaction in the gills: Role of the RtxA13 toxin.</title>
        <authorList>
            <person name="Callol A."/>
            <person name="Pajuelo D."/>
            <person name="Ebbesson L."/>
            <person name="Teles M."/>
            <person name="MacKenzie S."/>
            <person name="Amaro C."/>
        </authorList>
    </citation>
    <scope>NUCLEOTIDE SEQUENCE</scope>
</reference>
<keyword evidence="1" id="KW-0812">Transmembrane</keyword>
<dbReference type="EMBL" id="GBXM01012725">
    <property type="protein sequence ID" value="JAH95852.1"/>
    <property type="molecule type" value="Transcribed_RNA"/>
</dbReference>
<accession>A0A0E9WZE8</accession>
<reference evidence="2" key="1">
    <citation type="submission" date="2014-11" db="EMBL/GenBank/DDBJ databases">
        <authorList>
            <person name="Amaro Gonzalez C."/>
        </authorList>
    </citation>
    <scope>NUCLEOTIDE SEQUENCE</scope>
</reference>
<proteinExistence type="predicted"/>
<keyword evidence="1" id="KW-1133">Transmembrane helix</keyword>
<protein>
    <submittedName>
        <fullName evidence="2">Uncharacterized protein</fullName>
    </submittedName>
</protein>
<name>A0A0E9WZE8_ANGAN</name>
<evidence type="ECO:0000313" key="2">
    <source>
        <dbReference type="EMBL" id="JAH95852.1"/>
    </source>
</evidence>
<feature type="transmembrane region" description="Helical" evidence="1">
    <location>
        <begin position="38"/>
        <end position="56"/>
    </location>
</feature>
<organism evidence="2">
    <name type="scientific">Anguilla anguilla</name>
    <name type="common">European freshwater eel</name>
    <name type="synonym">Muraena anguilla</name>
    <dbReference type="NCBI Taxonomy" id="7936"/>
    <lineage>
        <taxon>Eukaryota</taxon>
        <taxon>Metazoa</taxon>
        <taxon>Chordata</taxon>
        <taxon>Craniata</taxon>
        <taxon>Vertebrata</taxon>
        <taxon>Euteleostomi</taxon>
        <taxon>Actinopterygii</taxon>
        <taxon>Neopterygii</taxon>
        <taxon>Teleostei</taxon>
        <taxon>Anguilliformes</taxon>
        <taxon>Anguillidae</taxon>
        <taxon>Anguilla</taxon>
    </lineage>
</organism>